<evidence type="ECO:0000256" key="1">
    <source>
        <dbReference type="ARBA" id="ARBA00001974"/>
    </source>
</evidence>
<organism evidence="11 12">
    <name type="scientific">Dioszegia hungarica</name>
    <dbReference type="NCBI Taxonomy" id="4972"/>
    <lineage>
        <taxon>Eukaryota</taxon>
        <taxon>Fungi</taxon>
        <taxon>Dikarya</taxon>
        <taxon>Basidiomycota</taxon>
        <taxon>Agaricomycotina</taxon>
        <taxon>Tremellomycetes</taxon>
        <taxon>Tremellales</taxon>
        <taxon>Bulleribasidiaceae</taxon>
        <taxon>Dioszegia</taxon>
    </lineage>
</organism>
<dbReference type="InterPro" id="IPR036188">
    <property type="entry name" value="FAD/NAD-bd_sf"/>
</dbReference>
<evidence type="ECO:0000256" key="3">
    <source>
        <dbReference type="ARBA" id="ARBA00022630"/>
    </source>
</evidence>
<name>A0AA38H7C6_9TREE</name>
<dbReference type="SUPFAM" id="SSF51905">
    <property type="entry name" value="FAD/NAD(P)-binding domain"/>
    <property type="match status" value="1"/>
</dbReference>
<dbReference type="SUPFAM" id="SSF55424">
    <property type="entry name" value="FAD/NAD-linked reductases, dimerisation (C-terminal) domain"/>
    <property type="match status" value="1"/>
</dbReference>
<sequence length="567" mass="61289">MASQSDIKTLAVMDASELQEGQHKNVDFDGSKILVSKLQGQVYATSAYCTHYGAPLEKGVLSHDGRVVCPWHGACFNLKTGDIEDSPGLDSLWKFKAEEKDGKIMVSASEKEVKSKVGKVVAATKFAQKKAAQSGKEETVVIVGGGSGGLHAIESLRMNEFMGKIVVLSEEKYAPIDRTKLSKALVDDAEKLQFRTPEVLKNDFGVDFHSGTAVTGVNTKEQKVTTSSGEFSYDHLILAPGAKPKKIPIEGKDLENVVTLRHISDAASINKMITKDSEVVIIGTSFIGMEVAMAVLKKEPKSVNMVGVDEIPFEAILGKEIGTAIMETMKKAGVKFHMQAEIKKLNPTSEGGSAVGSLSMKDKEDLPANLVIMGTGVAPATEFLKESFSLEKDGGIKVDEYLRVEGQKNVYAIGDIAHYPQAPEGQQRRVEHWNVAGQHGREAAHNIAKPNDLVKYDKIPVFWSSVGKGLRYVGTGGGFDDSYTDGSIDELKANQFATYQAKNGKITAVASMQKDPYVAKASELIRLGLMPTLDEIRGGKVSISRPVLLEGMRLTGQNILEINTITA</sequence>
<dbReference type="InterPro" id="IPR017941">
    <property type="entry name" value="Rieske_2Fe-2S"/>
</dbReference>
<dbReference type="PANTHER" id="PTHR43557:SF2">
    <property type="entry name" value="RIESKE DOMAIN-CONTAINING PROTEIN-RELATED"/>
    <property type="match status" value="1"/>
</dbReference>
<dbReference type="RefSeq" id="XP_052945049.1">
    <property type="nucleotide sequence ID" value="XM_053087077.1"/>
</dbReference>
<evidence type="ECO:0000259" key="10">
    <source>
        <dbReference type="PROSITE" id="PS51296"/>
    </source>
</evidence>
<dbReference type="GO" id="GO:0005737">
    <property type="term" value="C:cytoplasm"/>
    <property type="evidence" value="ECO:0007669"/>
    <property type="project" value="TreeGrafter"/>
</dbReference>
<keyword evidence="6" id="KW-0274">FAD</keyword>
<keyword evidence="8" id="KW-0408">Iron</keyword>
<dbReference type="Pfam" id="PF07992">
    <property type="entry name" value="Pyr_redox_2"/>
    <property type="match status" value="1"/>
</dbReference>
<comment type="caution">
    <text evidence="11">The sequence shown here is derived from an EMBL/GenBank/DDBJ whole genome shotgun (WGS) entry which is preliminary data.</text>
</comment>
<comment type="similarity">
    <text evidence="2">Belongs to the FAD-dependent oxidoreductase family.</text>
</comment>
<evidence type="ECO:0000313" key="12">
    <source>
        <dbReference type="Proteomes" id="UP001164286"/>
    </source>
</evidence>
<reference evidence="11" key="1">
    <citation type="journal article" date="2022" name="G3 (Bethesda)">
        <title>High quality genome of the basidiomycete yeast Dioszegia hungarica PDD-24b-2 isolated from cloud water.</title>
        <authorList>
            <person name="Jarrige D."/>
            <person name="Haridas S."/>
            <person name="Bleykasten-Grosshans C."/>
            <person name="Joly M."/>
            <person name="Nadalig T."/>
            <person name="Sancelme M."/>
            <person name="Vuilleumier S."/>
            <person name="Grigoriev I.V."/>
            <person name="Amato P."/>
            <person name="Bringel F."/>
        </authorList>
    </citation>
    <scope>NUCLEOTIDE SEQUENCE</scope>
    <source>
        <strain evidence="11">PDD-24b-2</strain>
    </source>
</reference>
<keyword evidence="5" id="KW-0479">Metal-binding</keyword>
<dbReference type="InterPro" id="IPR036922">
    <property type="entry name" value="Rieske_2Fe-2S_sf"/>
</dbReference>
<dbReference type="SUPFAM" id="SSF50022">
    <property type="entry name" value="ISP domain"/>
    <property type="match status" value="1"/>
</dbReference>
<evidence type="ECO:0000256" key="8">
    <source>
        <dbReference type="ARBA" id="ARBA00023004"/>
    </source>
</evidence>
<keyword evidence="12" id="KW-1185">Reference proteome</keyword>
<keyword evidence="7" id="KW-0560">Oxidoreductase</keyword>
<dbReference type="EMBL" id="JAKWFO010000005">
    <property type="protein sequence ID" value="KAI9635272.1"/>
    <property type="molecule type" value="Genomic_DNA"/>
</dbReference>
<evidence type="ECO:0000256" key="7">
    <source>
        <dbReference type="ARBA" id="ARBA00023002"/>
    </source>
</evidence>
<dbReference type="GeneID" id="77726278"/>
<dbReference type="GO" id="GO:0016651">
    <property type="term" value="F:oxidoreductase activity, acting on NAD(P)H"/>
    <property type="evidence" value="ECO:0007669"/>
    <property type="project" value="TreeGrafter"/>
</dbReference>
<proteinExistence type="inferred from homology"/>
<dbReference type="Gene3D" id="2.102.10.10">
    <property type="entry name" value="Rieske [2Fe-2S] iron-sulphur domain"/>
    <property type="match status" value="1"/>
</dbReference>
<dbReference type="GO" id="GO:0046872">
    <property type="term" value="F:metal ion binding"/>
    <property type="evidence" value="ECO:0007669"/>
    <property type="project" value="UniProtKB-KW"/>
</dbReference>
<dbReference type="InterPro" id="IPR016156">
    <property type="entry name" value="FAD/NAD-linked_Rdtase_dimer_sf"/>
</dbReference>
<dbReference type="InterPro" id="IPR050446">
    <property type="entry name" value="FAD-oxidoreductase/Apoptosis"/>
</dbReference>
<dbReference type="AlphaFoldDB" id="A0AA38H7C6"/>
<dbReference type="InterPro" id="IPR023753">
    <property type="entry name" value="FAD/NAD-binding_dom"/>
</dbReference>
<dbReference type="Pfam" id="PF00355">
    <property type="entry name" value="Rieske"/>
    <property type="match status" value="1"/>
</dbReference>
<gene>
    <name evidence="11" type="ORF">MKK02DRAFT_25715</name>
</gene>
<evidence type="ECO:0000313" key="11">
    <source>
        <dbReference type="EMBL" id="KAI9635272.1"/>
    </source>
</evidence>
<keyword evidence="3" id="KW-0285">Flavoprotein</keyword>
<evidence type="ECO:0000256" key="5">
    <source>
        <dbReference type="ARBA" id="ARBA00022723"/>
    </source>
</evidence>
<dbReference type="Gene3D" id="3.50.50.60">
    <property type="entry name" value="FAD/NAD(P)-binding domain"/>
    <property type="match status" value="2"/>
</dbReference>
<comment type="cofactor">
    <cofactor evidence="1">
        <name>FAD</name>
        <dbReference type="ChEBI" id="CHEBI:57692"/>
    </cofactor>
</comment>
<dbReference type="CDD" id="cd03478">
    <property type="entry name" value="Rieske_AIFL_N"/>
    <property type="match status" value="1"/>
</dbReference>
<evidence type="ECO:0000256" key="2">
    <source>
        <dbReference type="ARBA" id="ARBA00006442"/>
    </source>
</evidence>
<keyword evidence="9" id="KW-0411">Iron-sulfur</keyword>
<protein>
    <recommendedName>
        <fullName evidence="10">Rieske domain-containing protein</fullName>
    </recommendedName>
</protein>
<dbReference type="PANTHER" id="PTHR43557">
    <property type="entry name" value="APOPTOSIS-INDUCING FACTOR 1"/>
    <property type="match status" value="1"/>
</dbReference>
<evidence type="ECO:0000256" key="4">
    <source>
        <dbReference type="ARBA" id="ARBA00022714"/>
    </source>
</evidence>
<dbReference type="Proteomes" id="UP001164286">
    <property type="component" value="Unassembled WGS sequence"/>
</dbReference>
<accession>A0AA38H7C6</accession>
<evidence type="ECO:0000256" key="6">
    <source>
        <dbReference type="ARBA" id="ARBA00022827"/>
    </source>
</evidence>
<dbReference type="PROSITE" id="PS51296">
    <property type="entry name" value="RIESKE"/>
    <property type="match status" value="1"/>
</dbReference>
<evidence type="ECO:0000256" key="9">
    <source>
        <dbReference type="ARBA" id="ARBA00023014"/>
    </source>
</evidence>
<dbReference type="PRINTS" id="PR00368">
    <property type="entry name" value="FADPNR"/>
</dbReference>
<dbReference type="PRINTS" id="PR00411">
    <property type="entry name" value="PNDRDTASEI"/>
</dbReference>
<keyword evidence="4" id="KW-0001">2Fe-2S</keyword>
<dbReference type="GO" id="GO:0051537">
    <property type="term" value="F:2 iron, 2 sulfur cluster binding"/>
    <property type="evidence" value="ECO:0007669"/>
    <property type="project" value="UniProtKB-KW"/>
</dbReference>
<feature type="domain" description="Rieske" evidence="10">
    <location>
        <begin position="10"/>
        <end position="106"/>
    </location>
</feature>